<reference evidence="2" key="1">
    <citation type="journal article" date="2019" name="Int. J. Syst. Evol. Microbiol.">
        <title>The Global Catalogue of Microorganisms (GCM) 10K type strain sequencing project: providing services to taxonomists for standard genome sequencing and annotation.</title>
        <authorList>
            <consortium name="The Broad Institute Genomics Platform"/>
            <consortium name="The Broad Institute Genome Sequencing Center for Infectious Disease"/>
            <person name="Wu L."/>
            <person name="Ma J."/>
        </authorList>
    </citation>
    <scope>NUCLEOTIDE SEQUENCE [LARGE SCALE GENOMIC DNA]</scope>
    <source>
        <strain evidence="2">CGMCC 4.7152</strain>
    </source>
</reference>
<dbReference type="EMBL" id="JBHSIU010000066">
    <property type="protein sequence ID" value="MFC5004557.1"/>
    <property type="molecule type" value="Genomic_DNA"/>
</dbReference>
<organism evidence="1 2">
    <name type="scientific">Dactylosporangium cerinum</name>
    <dbReference type="NCBI Taxonomy" id="1434730"/>
    <lineage>
        <taxon>Bacteria</taxon>
        <taxon>Bacillati</taxon>
        <taxon>Actinomycetota</taxon>
        <taxon>Actinomycetes</taxon>
        <taxon>Micromonosporales</taxon>
        <taxon>Micromonosporaceae</taxon>
        <taxon>Dactylosporangium</taxon>
    </lineage>
</organism>
<name>A0ABV9W759_9ACTN</name>
<protein>
    <submittedName>
        <fullName evidence="1">Uncharacterized protein</fullName>
    </submittedName>
</protein>
<accession>A0ABV9W759</accession>
<dbReference type="Proteomes" id="UP001595912">
    <property type="component" value="Unassembled WGS sequence"/>
</dbReference>
<dbReference type="InterPro" id="IPR036188">
    <property type="entry name" value="FAD/NAD-bd_sf"/>
</dbReference>
<dbReference type="RefSeq" id="WP_380124562.1">
    <property type="nucleotide sequence ID" value="NZ_JBHSIU010000066.1"/>
</dbReference>
<keyword evidence="2" id="KW-1185">Reference proteome</keyword>
<comment type="caution">
    <text evidence="1">The sequence shown here is derived from an EMBL/GenBank/DDBJ whole genome shotgun (WGS) entry which is preliminary data.</text>
</comment>
<proteinExistence type="predicted"/>
<sequence length="124" mass="12924">MLRSDAGAWTELAETCDLPAAGAAVVTGDLRVLAARLAMLQAVKFGTRLASPRAVTTLARDAGGGFRVRLDDELDVLASAVVVASGVRYRRLGLPGLADCCVRDTARRGRSLTLSCTGHSVPSN</sequence>
<dbReference type="SUPFAM" id="SSF51905">
    <property type="entry name" value="FAD/NAD(P)-binding domain"/>
    <property type="match status" value="1"/>
</dbReference>
<dbReference type="Gene3D" id="3.50.50.60">
    <property type="entry name" value="FAD/NAD(P)-binding domain"/>
    <property type="match status" value="2"/>
</dbReference>
<evidence type="ECO:0000313" key="1">
    <source>
        <dbReference type="EMBL" id="MFC5004557.1"/>
    </source>
</evidence>
<evidence type="ECO:0000313" key="2">
    <source>
        <dbReference type="Proteomes" id="UP001595912"/>
    </source>
</evidence>
<gene>
    <name evidence="1" type="ORF">ACFPIJ_42875</name>
</gene>